<dbReference type="InterPro" id="IPR003593">
    <property type="entry name" value="AAA+_ATPase"/>
</dbReference>
<organism evidence="9 10">
    <name type="scientific">Marinospirillum alkaliphilum DSM 21637</name>
    <dbReference type="NCBI Taxonomy" id="1122209"/>
    <lineage>
        <taxon>Bacteria</taxon>
        <taxon>Pseudomonadati</taxon>
        <taxon>Pseudomonadota</taxon>
        <taxon>Gammaproteobacteria</taxon>
        <taxon>Oceanospirillales</taxon>
        <taxon>Oceanospirillaceae</taxon>
        <taxon>Marinospirillum</taxon>
    </lineage>
</organism>
<dbReference type="OrthoDB" id="9802264at2"/>
<feature type="domain" description="ABC transporter" evidence="8">
    <location>
        <begin position="3"/>
        <end position="247"/>
    </location>
</feature>
<dbReference type="AlphaFoldDB" id="A0A1K1TC71"/>
<dbReference type="NCBIfam" id="TIGR02315">
    <property type="entry name" value="ABC_phnC"/>
    <property type="match status" value="1"/>
</dbReference>
<evidence type="ECO:0000313" key="9">
    <source>
        <dbReference type="EMBL" id="SFW98144.1"/>
    </source>
</evidence>
<dbReference type="InterPro" id="IPR050086">
    <property type="entry name" value="MetN_ABC_transporter-like"/>
</dbReference>
<dbReference type="GO" id="GO:0005886">
    <property type="term" value="C:plasma membrane"/>
    <property type="evidence" value="ECO:0007669"/>
    <property type="project" value="UniProtKB-SubCell"/>
</dbReference>
<keyword evidence="7" id="KW-0472">Membrane</keyword>
<keyword evidence="3" id="KW-1003">Cell membrane</keyword>
<dbReference type="Gene3D" id="3.40.50.300">
    <property type="entry name" value="P-loop containing nucleotide triphosphate hydrolases"/>
    <property type="match status" value="1"/>
</dbReference>
<keyword evidence="10" id="KW-1185">Reference proteome</keyword>
<dbReference type="PROSITE" id="PS50893">
    <property type="entry name" value="ABC_TRANSPORTER_2"/>
    <property type="match status" value="1"/>
</dbReference>
<dbReference type="GO" id="GO:0015416">
    <property type="term" value="F:ABC-type phosphonate transporter activity"/>
    <property type="evidence" value="ECO:0007669"/>
    <property type="project" value="InterPro"/>
</dbReference>
<dbReference type="STRING" id="1122209.SAMN02745752_00054"/>
<keyword evidence="6" id="KW-1278">Translocase</keyword>
<dbReference type="InterPro" id="IPR003439">
    <property type="entry name" value="ABC_transporter-like_ATP-bd"/>
</dbReference>
<evidence type="ECO:0000256" key="2">
    <source>
        <dbReference type="ARBA" id="ARBA00022448"/>
    </source>
</evidence>
<name>A0A1K1TC71_9GAMM</name>
<keyword evidence="2" id="KW-0813">Transport</keyword>
<comment type="subcellular location">
    <subcellularLocation>
        <location evidence="1">Cell inner membrane</location>
        <topology evidence="1">Peripheral membrane protein</topology>
    </subcellularLocation>
</comment>
<sequence length="262" mass="28554">MDVCLQNVGKIWPDGTPVLDSVDLSIASGEGVVLLGANGCGKSTLLRCMLGLESISRGEIRMGEVSLTRARGGELRRLRSRIGSVFQQFNLVNNLSVFQNVLFGRLGNDGLLRSLNLTCSATTRDRAMHCLERVGLAHLAQRRTDHLSGGQQQRVAIARMLMQDARLVFADEPVASLDPRAGREVMDLLFEIVHEHRLTVVCVLHQLELASEYADRLVGLKNGRVVLDGKPSGISPEALAELYVGEDLADDTDAMGGVYAYQ</sequence>
<accession>A0A1K1TC71</accession>
<dbReference type="InterPro" id="IPR017871">
    <property type="entry name" value="ABC_transporter-like_CS"/>
</dbReference>
<dbReference type="PANTHER" id="PTHR43166:SF6">
    <property type="entry name" value="PHOSPHONATES IMPORT ATP-BINDING PROTEIN PHNC"/>
    <property type="match status" value="1"/>
</dbReference>
<evidence type="ECO:0000256" key="4">
    <source>
        <dbReference type="ARBA" id="ARBA00022741"/>
    </source>
</evidence>
<evidence type="ECO:0000256" key="1">
    <source>
        <dbReference type="ARBA" id="ARBA00004417"/>
    </source>
</evidence>
<dbReference type="GO" id="GO:0005524">
    <property type="term" value="F:ATP binding"/>
    <property type="evidence" value="ECO:0007669"/>
    <property type="project" value="UniProtKB-KW"/>
</dbReference>
<protein>
    <submittedName>
        <fullName evidence="9">Phosphonate transport system ATP-binding protein</fullName>
    </submittedName>
</protein>
<gene>
    <name evidence="9" type="ORF">SAMN02745752_00054</name>
</gene>
<evidence type="ECO:0000259" key="8">
    <source>
        <dbReference type="PROSITE" id="PS50893"/>
    </source>
</evidence>
<dbReference type="CDD" id="cd03256">
    <property type="entry name" value="ABC_PhnC_transporter"/>
    <property type="match status" value="1"/>
</dbReference>
<dbReference type="SUPFAM" id="SSF52540">
    <property type="entry name" value="P-loop containing nucleoside triphosphate hydrolases"/>
    <property type="match status" value="1"/>
</dbReference>
<dbReference type="GO" id="GO:0016887">
    <property type="term" value="F:ATP hydrolysis activity"/>
    <property type="evidence" value="ECO:0007669"/>
    <property type="project" value="InterPro"/>
</dbReference>
<dbReference type="Pfam" id="PF00005">
    <property type="entry name" value="ABC_tran"/>
    <property type="match status" value="1"/>
</dbReference>
<proteinExistence type="predicted"/>
<evidence type="ECO:0000256" key="6">
    <source>
        <dbReference type="ARBA" id="ARBA00022967"/>
    </source>
</evidence>
<evidence type="ECO:0000256" key="5">
    <source>
        <dbReference type="ARBA" id="ARBA00022840"/>
    </source>
</evidence>
<dbReference type="RefSeq" id="WP_072324328.1">
    <property type="nucleotide sequence ID" value="NZ_FPJW01000001.1"/>
</dbReference>
<keyword evidence="4" id="KW-0547">Nucleotide-binding</keyword>
<evidence type="ECO:0000256" key="7">
    <source>
        <dbReference type="ARBA" id="ARBA00023136"/>
    </source>
</evidence>
<dbReference type="InterPro" id="IPR012693">
    <property type="entry name" value="ABC_transpr_PhnC"/>
</dbReference>
<evidence type="ECO:0000313" key="10">
    <source>
        <dbReference type="Proteomes" id="UP000182350"/>
    </source>
</evidence>
<dbReference type="PANTHER" id="PTHR43166">
    <property type="entry name" value="AMINO ACID IMPORT ATP-BINDING PROTEIN"/>
    <property type="match status" value="1"/>
</dbReference>
<evidence type="ECO:0000256" key="3">
    <source>
        <dbReference type="ARBA" id="ARBA00022475"/>
    </source>
</evidence>
<dbReference type="Proteomes" id="UP000182350">
    <property type="component" value="Unassembled WGS sequence"/>
</dbReference>
<dbReference type="PROSITE" id="PS00211">
    <property type="entry name" value="ABC_TRANSPORTER_1"/>
    <property type="match status" value="1"/>
</dbReference>
<reference evidence="9 10" key="1">
    <citation type="submission" date="2016-11" db="EMBL/GenBank/DDBJ databases">
        <authorList>
            <person name="Jaros S."/>
            <person name="Januszkiewicz K."/>
            <person name="Wedrychowicz H."/>
        </authorList>
    </citation>
    <scope>NUCLEOTIDE SEQUENCE [LARGE SCALE GENOMIC DNA]</scope>
    <source>
        <strain evidence="9 10">DSM 21637</strain>
    </source>
</reference>
<dbReference type="SMART" id="SM00382">
    <property type="entry name" value="AAA"/>
    <property type="match status" value="1"/>
</dbReference>
<keyword evidence="5 9" id="KW-0067">ATP-binding</keyword>
<dbReference type="EMBL" id="FPJW01000001">
    <property type="protein sequence ID" value="SFW98144.1"/>
    <property type="molecule type" value="Genomic_DNA"/>
</dbReference>
<dbReference type="InterPro" id="IPR027417">
    <property type="entry name" value="P-loop_NTPase"/>
</dbReference>